<keyword evidence="1" id="KW-1133">Transmembrane helix</keyword>
<name>A0A2T0WFP1_9BACT</name>
<reference evidence="2 3" key="1">
    <citation type="submission" date="2018-03" db="EMBL/GenBank/DDBJ databases">
        <title>Genomic Encyclopedia of Archaeal and Bacterial Type Strains, Phase II (KMG-II): from individual species to whole genera.</title>
        <authorList>
            <person name="Goeker M."/>
        </authorList>
    </citation>
    <scope>NUCLEOTIDE SEQUENCE [LARGE SCALE GENOMIC DNA]</scope>
    <source>
        <strain evidence="2 3">DSM 27929</strain>
    </source>
</reference>
<dbReference type="Proteomes" id="UP000238157">
    <property type="component" value="Unassembled WGS sequence"/>
</dbReference>
<keyword evidence="3" id="KW-1185">Reference proteome</keyword>
<organism evidence="2 3">
    <name type="scientific">Mongoliibacter ruber</name>
    <dbReference type="NCBI Taxonomy" id="1750599"/>
    <lineage>
        <taxon>Bacteria</taxon>
        <taxon>Pseudomonadati</taxon>
        <taxon>Bacteroidota</taxon>
        <taxon>Cytophagia</taxon>
        <taxon>Cytophagales</taxon>
        <taxon>Cyclobacteriaceae</taxon>
        <taxon>Mongoliibacter</taxon>
    </lineage>
</organism>
<feature type="transmembrane region" description="Helical" evidence="1">
    <location>
        <begin position="59"/>
        <end position="78"/>
    </location>
</feature>
<comment type="caution">
    <text evidence="2">The sequence shown here is derived from an EMBL/GenBank/DDBJ whole genome shotgun (WGS) entry which is preliminary data.</text>
</comment>
<gene>
    <name evidence="2" type="ORF">CLW00_112111</name>
</gene>
<evidence type="ECO:0000256" key="1">
    <source>
        <dbReference type="SAM" id="Phobius"/>
    </source>
</evidence>
<keyword evidence="1" id="KW-0812">Transmembrane</keyword>
<sequence>MIQNVIVMVNSRLQAIPTRKLIKSRKILLAIMFIPALLILIYGYFILFSELQNQLLKVMLPLIIIGGIFIPVLELGQINAELKRRKRV</sequence>
<accession>A0A2T0WFP1</accession>
<proteinExistence type="predicted"/>
<dbReference type="AlphaFoldDB" id="A0A2T0WFP1"/>
<protein>
    <submittedName>
        <fullName evidence="2">Uncharacterized protein</fullName>
    </submittedName>
</protein>
<evidence type="ECO:0000313" key="2">
    <source>
        <dbReference type="EMBL" id="PRY85530.1"/>
    </source>
</evidence>
<keyword evidence="1" id="KW-0472">Membrane</keyword>
<dbReference type="EMBL" id="PVTR01000012">
    <property type="protein sequence ID" value="PRY85530.1"/>
    <property type="molecule type" value="Genomic_DNA"/>
</dbReference>
<evidence type="ECO:0000313" key="3">
    <source>
        <dbReference type="Proteomes" id="UP000238157"/>
    </source>
</evidence>
<feature type="transmembrane region" description="Helical" evidence="1">
    <location>
        <begin position="27"/>
        <end position="47"/>
    </location>
</feature>